<dbReference type="Proteomes" id="UP000587880">
    <property type="component" value="Unassembled WGS sequence"/>
</dbReference>
<accession>A0A7X9SME9</accession>
<evidence type="ECO:0000313" key="2">
    <source>
        <dbReference type="Proteomes" id="UP000587880"/>
    </source>
</evidence>
<sequence length="70" mass="8156">MEFKIVFINHKTSKQITKSNHSYEEVISIFNSGKIILKVNKKVEMFSIVDTVYNVEKKGFAIFLEETELV</sequence>
<organism evidence="1 2">
    <name type="scientific">Clostridium beijerinckii</name>
    <name type="common">Clostridium MP</name>
    <dbReference type="NCBI Taxonomy" id="1520"/>
    <lineage>
        <taxon>Bacteria</taxon>
        <taxon>Bacillati</taxon>
        <taxon>Bacillota</taxon>
        <taxon>Clostridia</taxon>
        <taxon>Eubacteriales</taxon>
        <taxon>Clostridiaceae</taxon>
        <taxon>Clostridium</taxon>
    </lineage>
</organism>
<proteinExistence type="predicted"/>
<evidence type="ECO:0000313" key="1">
    <source>
        <dbReference type="EMBL" id="NMF04555.1"/>
    </source>
</evidence>
<dbReference type="EMBL" id="JABAGD010000010">
    <property type="protein sequence ID" value="NMF04555.1"/>
    <property type="molecule type" value="Genomic_DNA"/>
</dbReference>
<reference evidence="1 2" key="1">
    <citation type="submission" date="2020-04" db="EMBL/GenBank/DDBJ databases">
        <authorList>
            <person name="Hitch T.C.A."/>
            <person name="Wylensek D."/>
            <person name="Clavel T."/>
        </authorList>
    </citation>
    <scope>NUCLEOTIDE SEQUENCE [LARGE SCALE GENOMIC DNA]</scope>
    <source>
        <strain evidence="1 2">WB01_NA02</strain>
    </source>
</reference>
<protein>
    <submittedName>
        <fullName evidence="1">Uncharacterized protein</fullName>
    </submittedName>
</protein>
<comment type="caution">
    <text evidence="1">The sequence shown here is derived from an EMBL/GenBank/DDBJ whole genome shotgun (WGS) entry which is preliminary data.</text>
</comment>
<gene>
    <name evidence="1" type="ORF">HF849_07230</name>
</gene>
<dbReference type="RefSeq" id="WP_168981550.1">
    <property type="nucleotide sequence ID" value="NZ_JABAGD010000010.1"/>
</dbReference>
<dbReference type="AlphaFoldDB" id="A0A7X9SME9"/>
<name>A0A7X9SME9_CLOBE</name>